<gene>
    <name evidence="2" type="ORF">ERS007739_02051</name>
    <name evidence="1" type="ORF">ERS027661_02249</name>
</gene>
<reference evidence="2" key="2">
    <citation type="submission" date="2015-03" db="EMBL/GenBank/DDBJ databases">
        <authorList>
            <consortium name="Pathogen Informatics"/>
            <person name="Murphy D."/>
        </authorList>
    </citation>
    <scope>NUCLEOTIDE SEQUENCE</scope>
    <source>
        <strain evidence="2">N09902308</strain>
    </source>
</reference>
<dbReference type="AlphaFoldDB" id="A0A654ZMZ4"/>
<dbReference type="Proteomes" id="UP000039021">
    <property type="component" value="Unassembled WGS sequence"/>
</dbReference>
<protein>
    <submittedName>
        <fullName evidence="2">Uncharacterized protein</fullName>
    </submittedName>
</protein>
<accession>A0A654ZMZ4</accession>
<sequence length="61" mass="6534">MFQDGGDVEPLDERAAVIASRHNAVVFELNQRLLDGNPADPQAVRDFIAVDAVPAAQFAGQ</sequence>
<proteinExistence type="predicted"/>
<dbReference type="EMBL" id="CNFU01000456">
    <property type="protein sequence ID" value="CKR87191.1"/>
    <property type="molecule type" value="Genomic_DNA"/>
</dbReference>
<name>A0A654ZMZ4_MYCTX</name>
<dbReference type="Proteomes" id="UP000049023">
    <property type="component" value="Unassembled WGS sequence"/>
</dbReference>
<evidence type="ECO:0000313" key="4">
    <source>
        <dbReference type="Proteomes" id="UP000049023"/>
    </source>
</evidence>
<organism evidence="2 3">
    <name type="scientific">Mycobacterium tuberculosis</name>
    <dbReference type="NCBI Taxonomy" id="1773"/>
    <lineage>
        <taxon>Bacteria</taxon>
        <taxon>Bacillati</taxon>
        <taxon>Actinomycetota</taxon>
        <taxon>Actinomycetes</taxon>
        <taxon>Mycobacteriales</taxon>
        <taxon>Mycobacteriaceae</taxon>
        <taxon>Mycobacterium</taxon>
        <taxon>Mycobacterium tuberculosis complex</taxon>
    </lineage>
</organism>
<reference evidence="3 4" key="1">
    <citation type="submission" date="2015-03" db="EMBL/GenBank/DDBJ databases">
        <authorList>
            <consortium name="Pathogen Informatics"/>
        </authorList>
    </citation>
    <scope>NUCLEOTIDE SEQUENCE [LARGE SCALE GENOMIC DNA]</scope>
    <source>
        <strain evidence="1 4">Bir 187</strain>
        <strain evidence="3">N09902308</strain>
    </source>
</reference>
<evidence type="ECO:0000313" key="1">
    <source>
        <dbReference type="EMBL" id="CKR87191.1"/>
    </source>
</evidence>
<evidence type="ECO:0000313" key="3">
    <source>
        <dbReference type="Proteomes" id="UP000039021"/>
    </source>
</evidence>
<dbReference type="EMBL" id="CSBK01000882">
    <property type="protein sequence ID" value="COY04552.1"/>
    <property type="molecule type" value="Genomic_DNA"/>
</dbReference>
<evidence type="ECO:0000313" key="2">
    <source>
        <dbReference type="EMBL" id="COY04552.1"/>
    </source>
</evidence>